<comment type="caution">
    <text evidence="1">The sequence shown here is derived from an EMBL/GenBank/DDBJ whole genome shotgun (WGS) entry which is preliminary data.</text>
</comment>
<dbReference type="Proteomes" id="UP000542210">
    <property type="component" value="Unassembled WGS sequence"/>
</dbReference>
<sequence>MTPIELAGRLRMLAREQPTLIWRELYALALDIQEDAELAAALRAQDTARAAAAARGDSVSVVEPVPQMHAEPDARMTRHRWWWR</sequence>
<proteinExistence type="predicted"/>
<organism evidence="1 2">
    <name type="scientific">Sphaerisporangium siamense</name>
    <dbReference type="NCBI Taxonomy" id="795645"/>
    <lineage>
        <taxon>Bacteria</taxon>
        <taxon>Bacillati</taxon>
        <taxon>Actinomycetota</taxon>
        <taxon>Actinomycetes</taxon>
        <taxon>Streptosporangiales</taxon>
        <taxon>Streptosporangiaceae</taxon>
        <taxon>Sphaerisporangium</taxon>
    </lineage>
</organism>
<dbReference type="AlphaFoldDB" id="A0A7W7D917"/>
<evidence type="ECO:0000313" key="1">
    <source>
        <dbReference type="EMBL" id="MBB4702524.1"/>
    </source>
</evidence>
<protein>
    <submittedName>
        <fullName evidence="1">Uncharacterized protein</fullName>
    </submittedName>
</protein>
<evidence type="ECO:0000313" key="2">
    <source>
        <dbReference type="Proteomes" id="UP000542210"/>
    </source>
</evidence>
<keyword evidence="2" id="KW-1185">Reference proteome</keyword>
<dbReference type="EMBL" id="JACHND010000001">
    <property type="protein sequence ID" value="MBB4702524.1"/>
    <property type="molecule type" value="Genomic_DNA"/>
</dbReference>
<accession>A0A7W7D917</accession>
<reference evidence="1 2" key="1">
    <citation type="submission" date="2020-08" db="EMBL/GenBank/DDBJ databases">
        <title>Sequencing the genomes of 1000 actinobacteria strains.</title>
        <authorList>
            <person name="Klenk H.-P."/>
        </authorList>
    </citation>
    <scope>NUCLEOTIDE SEQUENCE [LARGE SCALE GENOMIC DNA]</scope>
    <source>
        <strain evidence="1 2">DSM 45784</strain>
    </source>
</reference>
<dbReference type="RefSeq" id="WP_184882355.1">
    <property type="nucleotide sequence ID" value="NZ_BOOV01000033.1"/>
</dbReference>
<name>A0A7W7D917_9ACTN</name>
<gene>
    <name evidence="1" type="ORF">BJ982_004068</name>
</gene>